<dbReference type="OrthoDB" id="424012at2759"/>
<accession>A0A1Z5JP44</accession>
<evidence type="ECO:0000256" key="10">
    <source>
        <dbReference type="SAM" id="MobiDB-lite"/>
    </source>
</evidence>
<evidence type="ECO:0000256" key="6">
    <source>
        <dbReference type="ARBA" id="ARBA00022853"/>
    </source>
</evidence>
<evidence type="ECO:0000256" key="3">
    <source>
        <dbReference type="ARBA" id="ARBA00012111"/>
    </source>
</evidence>
<dbReference type="Proteomes" id="UP000198406">
    <property type="component" value="Unassembled WGS sequence"/>
</dbReference>
<dbReference type="GO" id="GO:0040029">
    <property type="term" value="P:epigenetic regulation of gene expression"/>
    <property type="evidence" value="ECO:0007669"/>
    <property type="project" value="TreeGrafter"/>
</dbReference>
<organism evidence="12 13">
    <name type="scientific">Fistulifera solaris</name>
    <name type="common">Oleaginous diatom</name>
    <dbReference type="NCBI Taxonomy" id="1519565"/>
    <lineage>
        <taxon>Eukaryota</taxon>
        <taxon>Sar</taxon>
        <taxon>Stramenopiles</taxon>
        <taxon>Ochrophyta</taxon>
        <taxon>Bacillariophyta</taxon>
        <taxon>Bacillariophyceae</taxon>
        <taxon>Bacillariophycidae</taxon>
        <taxon>Naviculales</taxon>
        <taxon>Naviculaceae</taxon>
        <taxon>Fistulifera</taxon>
    </lineage>
</organism>
<feature type="region of interest" description="Disordered" evidence="10">
    <location>
        <begin position="1"/>
        <end position="49"/>
    </location>
</feature>
<dbReference type="InterPro" id="IPR002048">
    <property type="entry name" value="EF_hand_dom"/>
</dbReference>
<dbReference type="GO" id="GO:0000118">
    <property type="term" value="C:histone deacetylase complex"/>
    <property type="evidence" value="ECO:0007669"/>
    <property type="project" value="TreeGrafter"/>
</dbReference>
<evidence type="ECO:0000256" key="5">
    <source>
        <dbReference type="ARBA" id="ARBA00022801"/>
    </source>
</evidence>
<evidence type="ECO:0000256" key="4">
    <source>
        <dbReference type="ARBA" id="ARBA00022491"/>
    </source>
</evidence>
<evidence type="ECO:0000313" key="13">
    <source>
        <dbReference type="Proteomes" id="UP000198406"/>
    </source>
</evidence>
<keyword evidence="13" id="KW-1185">Reference proteome</keyword>
<proteinExistence type="inferred from homology"/>
<protein>
    <recommendedName>
        <fullName evidence="3">histone deacetylase</fullName>
        <ecNumber evidence="3">3.5.1.98</ecNumber>
    </recommendedName>
</protein>
<comment type="similarity">
    <text evidence="2">Belongs to the histone deacetylase family. HD type 2 subfamily.</text>
</comment>
<dbReference type="PANTHER" id="PTHR10625">
    <property type="entry name" value="HISTONE DEACETYLASE HDAC1-RELATED"/>
    <property type="match status" value="1"/>
</dbReference>
<dbReference type="Gene3D" id="3.40.800.20">
    <property type="entry name" value="Histone deacetylase domain"/>
    <property type="match status" value="1"/>
</dbReference>
<feature type="compositionally biased region" description="Basic and acidic residues" evidence="10">
    <location>
        <begin position="19"/>
        <end position="37"/>
    </location>
</feature>
<name>A0A1Z5JP44_FISSO</name>
<dbReference type="GO" id="GO:0005737">
    <property type="term" value="C:cytoplasm"/>
    <property type="evidence" value="ECO:0007669"/>
    <property type="project" value="TreeGrafter"/>
</dbReference>
<evidence type="ECO:0000259" key="11">
    <source>
        <dbReference type="PROSITE" id="PS50222"/>
    </source>
</evidence>
<dbReference type="EC" id="3.5.1.98" evidence="3"/>
<dbReference type="SUPFAM" id="SSF52768">
    <property type="entry name" value="Arginase/deacetylase"/>
    <property type="match status" value="1"/>
</dbReference>
<gene>
    <name evidence="12" type="ORF">FisN_3Lh230</name>
</gene>
<dbReference type="Pfam" id="PF00850">
    <property type="entry name" value="Hist_deacetyl"/>
    <property type="match status" value="1"/>
</dbReference>
<comment type="caution">
    <text evidence="12">The sequence shown here is derived from an EMBL/GenBank/DDBJ whole genome shotgun (WGS) entry which is preliminary data.</text>
</comment>
<dbReference type="PANTHER" id="PTHR10625:SF5">
    <property type="entry name" value="HISTONE DEACETYLASE"/>
    <property type="match status" value="1"/>
</dbReference>
<keyword evidence="9" id="KW-0539">Nucleus</keyword>
<evidence type="ECO:0000256" key="9">
    <source>
        <dbReference type="ARBA" id="ARBA00023242"/>
    </source>
</evidence>
<keyword evidence="4" id="KW-0678">Repressor</keyword>
<dbReference type="AlphaFoldDB" id="A0A1Z5JP44"/>
<feature type="domain" description="EF-hand" evidence="11">
    <location>
        <begin position="390"/>
        <end position="425"/>
    </location>
</feature>
<reference evidence="12 13" key="1">
    <citation type="journal article" date="2015" name="Plant Cell">
        <title>Oil accumulation by the oleaginous diatom Fistulifera solaris as revealed by the genome and transcriptome.</title>
        <authorList>
            <person name="Tanaka T."/>
            <person name="Maeda Y."/>
            <person name="Veluchamy A."/>
            <person name="Tanaka M."/>
            <person name="Abida H."/>
            <person name="Marechal E."/>
            <person name="Bowler C."/>
            <person name="Muto M."/>
            <person name="Sunaga Y."/>
            <person name="Tanaka M."/>
            <person name="Yoshino T."/>
            <person name="Taniguchi T."/>
            <person name="Fukuda Y."/>
            <person name="Nemoto M."/>
            <person name="Matsumoto M."/>
            <person name="Wong P.S."/>
            <person name="Aburatani S."/>
            <person name="Fujibuchi W."/>
        </authorList>
    </citation>
    <scope>NUCLEOTIDE SEQUENCE [LARGE SCALE GENOMIC DNA]</scope>
    <source>
        <strain evidence="12 13">JPCC DA0580</strain>
    </source>
</reference>
<keyword evidence="7" id="KW-0805">Transcription regulation</keyword>
<dbReference type="GO" id="GO:0005509">
    <property type="term" value="F:calcium ion binding"/>
    <property type="evidence" value="ECO:0007669"/>
    <property type="project" value="InterPro"/>
</dbReference>
<dbReference type="PROSITE" id="PS50222">
    <property type="entry name" value="EF_HAND_2"/>
    <property type="match status" value="1"/>
</dbReference>
<dbReference type="GO" id="GO:0141221">
    <property type="term" value="F:histone deacetylase activity, hydrolytic mechanism"/>
    <property type="evidence" value="ECO:0007669"/>
    <property type="project" value="UniProtKB-EC"/>
</dbReference>
<dbReference type="EMBL" id="BDSP01000096">
    <property type="protein sequence ID" value="GAX15787.1"/>
    <property type="molecule type" value="Genomic_DNA"/>
</dbReference>
<dbReference type="InterPro" id="IPR023801">
    <property type="entry name" value="His_deacetylse_dom"/>
</dbReference>
<keyword evidence="5 12" id="KW-0378">Hydrolase</keyword>
<dbReference type="InParanoid" id="A0A1Z5JP44"/>
<keyword evidence="8" id="KW-0804">Transcription</keyword>
<evidence type="ECO:0000256" key="2">
    <source>
        <dbReference type="ARBA" id="ARBA00007738"/>
    </source>
</evidence>
<sequence length="1189" mass="130011">MSTAAGSRKRSTSFVSQDNDVKSGKQLKTDELEKEKGPSNPFADTSLPTDPFVSLDDEVVRAFVDLEKDHPNRNVNIRTVLPLSDFEIKELERVLQFHVPPEQDEWRPDWSGNIAYLDKEVTNPKVPVKEKKSSFKQPFITWAQNIPGAATWVYNLLRYVYHKDGTPSSARAMIRSVDASNVQAMEEAVRRMSYDPDVLREDGWVTKRVLTPVGATGGAYHIAAKIRWMESDAVIIAYVHDAEIGDLWKALWIDEKTCFDLEYEEVLKAKRKWERKYISSLQTDNNRKSARYGGNADYIVPGIHYGIVLAASFGKGARPGVYWPARVMHVSEAVGTTQVGKRNSAKQKVDLIFLAPYWQADHSAARSRKPDGMSEAPVSAFASVPLFLLESVEATDEMIKEYTFGANGKLDMNELRMSFQFTGLPKQVFQRYVDGHRLAMALKLYAKNHLHAKMTPTDRASAGLFETHVMSIQAPHFPRVILELPFAYILDQLNRVNDGKRLMSEEEQPLQLHEIVKVMEPPGCWGFHSAEGTTQAVTYGAPPALSPFQSVDLKSDTSCLPPATLFAEGDKNSGPTNDLFQTMVTGLSILKSIFNDKQVAPSVTLLRTSVGELFALLSEMLKCNSPAENRKKQKSTIKYWIMVKRIGIETLTMYGGERHEVLAEWNLFIERVYKQILHTVAGESHCKRVSLVMSDYRCNGHRTSDGCFERAVRLPAALKGAKLAGAGTNPYHSIVPSVNDVYIDFVLKKVLPMAHAKSYLERMRMRCALARDSDRGLILTDDSSGDGGADTRGSKGTWDAAVAAVATVVSAVDKIIYAEASTAFCATRPPGHHAGKMLHPMKAVSNGFCILNAAACAALYAVAPVSEGGLGLSKVCVIDFDVHHGNGTQDILCSTYDPRFLYVSMHAGGAHVNGVTMEDDPDHQLHVLAGSAKQGIYPGRCGDTSPHEGVLNIPLGEKVLSHDIGLALISKVVPKVSTFLPDMVIISAGFDAHKCDPMGLGGLSAADFGHITDVICSLAAKFCSGRVVSILEGGYGVPCCREQRRNANGDSISISSSVCLGVGVTPTCTISSQNGVADVFQDDATTTSKDTAGVSETKLITDSDHREKDDGVTLNSSVPNQILSAANGGSTVPNSFLQPSRLLDLGDDLPSDMDDQVPLALQARLEKCYAEGFIDCVCEHVRALARSTK</sequence>
<dbReference type="InterPro" id="IPR023696">
    <property type="entry name" value="Ureohydrolase_dom_sf"/>
</dbReference>
<evidence type="ECO:0000256" key="7">
    <source>
        <dbReference type="ARBA" id="ARBA00023015"/>
    </source>
</evidence>
<dbReference type="InterPro" id="IPR037138">
    <property type="entry name" value="His_deacetylse_dom_sf"/>
</dbReference>
<evidence type="ECO:0000256" key="8">
    <source>
        <dbReference type="ARBA" id="ARBA00023163"/>
    </source>
</evidence>
<evidence type="ECO:0000313" key="12">
    <source>
        <dbReference type="EMBL" id="GAX15787.1"/>
    </source>
</evidence>
<keyword evidence="6" id="KW-0156">Chromatin regulator</keyword>
<comment type="subcellular location">
    <subcellularLocation>
        <location evidence="1">Nucleus</location>
    </subcellularLocation>
</comment>
<evidence type="ECO:0000256" key="1">
    <source>
        <dbReference type="ARBA" id="ARBA00004123"/>
    </source>
</evidence>